<dbReference type="SUPFAM" id="SSF52467">
    <property type="entry name" value="DHS-like NAD/FAD-binding domain"/>
    <property type="match status" value="1"/>
</dbReference>
<dbReference type="GO" id="GO:0030976">
    <property type="term" value="F:thiamine pyrophosphate binding"/>
    <property type="evidence" value="ECO:0007669"/>
    <property type="project" value="InterPro"/>
</dbReference>
<sequence>MTQTAPVSSPQAADPSPRTMSDLLVDYLELFGVEHVFGVPGGHITRLYEALAISEQRGGPRSIITRHETGAMFMAAGYARETGKLGACCATTGPGASNLVTGVVTSSADHCPVLIISGQSALKFAGRGALQESSPHLRYPDNADSLSMLHSSTRYSDLVSNADQLEHKLAAALTAAMRPLRGPVHLSIPPEVLNAPAPDAIAYPNLANLLMAPQSFVDQVALDKLWERLQTVLGAGQKVVIYVGHECGPVREELAAFATLIDAALITTQRGKTWVDPYHPQSRGVFGGWGHSTAREALSDPAVGLILAVGTAMGQLATALWDPVLLNDRLVHIHHADTYFARTPMAAIQVCGTLSRVFATLIDRVKAQYHHSLEATTPPPNGHAVPHGYPPAQITIKGLEAYDSEAVPLKPQRLVRELSDRCPPATRFVIDNGNCLSWSVHFMFSRQMENYRWSLGQPSMGWAVGTAVGVALALPKTPVVCLVGDGSYLMYGQEITVAVEEGLPVIFVLLNDQAYGMIKHRHRQTSKHPQDYLIRTPIDFALMAQAVGAQSYTVRTAQELISLDYGEMCSRSGPTLLDVYIDPEEAPPLGVA</sequence>
<keyword evidence="2 3" id="KW-0786">Thiamine pyrophosphate</keyword>
<evidence type="ECO:0000313" key="7">
    <source>
        <dbReference type="EMBL" id="KKI98408.1"/>
    </source>
</evidence>
<evidence type="ECO:0008006" key="9">
    <source>
        <dbReference type="Google" id="ProtNLM"/>
    </source>
</evidence>
<organism evidence="7 8">
    <name type="scientific">Prochlorothrix hollandica PCC 9006 = CALU 1027</name>
    <dbReference type="NCBI Taxonomy" id="317619"/>
    <lineage>
        <taxon>Bacteria</taxon>
        <taxon>Bacillati</taxon>
        <taxon>Cyanobacteriota</taxon>
        <taxon>Cyanophyceae</taxon>
        <taxon>Prochlorotrichales</taxon>
        <taxon>Prochlorotrichaceae</taxon>
        <taxon>Prochlorothrix</taxon>
    </lineage>
</organism>
<evidence type="ECO:0000256" key="2">
    <source>
        <dbReference type="ARBA" id="ARBA00023052"/>
    </source>
</evidence>
<dbReference type="InterPro" id="IPR000399">
    <property type="entry name" value="TPP-bd_CS"/>
</dbReference>
<dbReference type="STRING" id="317619.GCA_000332315_02540"/>
<dbReference type="GO" id="GO:0003984">
    <property type="term" value="F:acetolactate synthase activity"/>
    <property type="evidence" value="ECO:0007669"/>
    <property type="project" value="TreeGrafter"/>
</dbReference>
<keyword evidence="8" id="KW-1185">Reference proteome</keyword>
<dbReference type="Pfam" id="PF00205">
    <property type="entry name" value="TPP_enzyme_M"/>
    <property type="match status" value="1"/>
</dbReference>
<dbReference type="Proteomes" id="UP000034681">
    <property type="component" value="Unassembled WGS sequence"/>
</dbReference>
<dbReference type="InterPro" id="IPR045229">
    <property type="entry name" value="TPP_enz"/>
</dbReference>
<feature type="domain" description="Thiamine pyrophosphate enzyme central" evidence="4">
    <location>
        <begin position="230"/>
        <end position="359"/>
    </location>
</feature>
<evidence type="ECO:0000256" key="1">
    <source>
        <dbReference type="ARBA" id="ARBA00007812"/>
    </source>
</evidence>
<evidence type="ECO:0000259" key="6">
    <source>
        <dbReference type="Pfam" id="PF02776"/>
    </source>
</evidence>
<name>A0A0M2PUU4_PROHO</name>
<gene>
    <name evidence="7" type="ORF">PROH_18260</name>
</gene>
<dbReference type="GO" id="GO:0050660">
    <property type="term" value="F:flavin adenine dinucleotide binding"/>
    <property type="evidence" value="ECO:0007669"/>
    <property type="project" value="TreeGrafter"/>
</dbReference>
<evidence type="ECO:0000259" key="4">
    <source>
        <dbReference type="Pfam" id="PF00205"/>
    </source>
</evidence>
<dbReference type="OrthoDB" id="4494979at2"/>
<feature type="domain" description="Thiamine pyrophosphate enzyme TPP-binding" evidence="5">
    <location>
        <begin position="431"/>
        <end position="579"/>
    </location>
</feature>
<dbReference type="InterPro" id="IPR011766">
    <property type="entry name" value="TPP_enzyme_TPP-bd"/>
</dbReference>
<dbReference type="InterPro" id="IPR029061">
    <property type="entry name" value="THDP-binding"/>
</dbReference>
<dbReference type="Gene3D" id="3.40.50.970">
    <property type="match status" value="2"/>
</dbReference>
<dbReference type="InterPro" id="IPR012000">
    <property type="entry name" value="Thiamin_PyroP_enz_cen_dom"/>
</dbReference>
<accession>A0A0M2PUU4</accession>
<dbReference type="CDD" id="cd00568">
    <property type="entry name" value="TPP_enzymes"/>
    <property type="match status" value="1"/>
</dbReference>
<dbReference type="Pfam" id="PF02776">
    <property type="entry name" value="TPP_enzyme_N"/>
    <property type="match status" value="1"/>
</dbReference>
<dbReference type="PANTHER" id="PTHR18968">
    <property type="entry name" value="THIAMINE PYROPHOSPHATE ENZYMES"/>
    <property type="match status" value="1"/>
</dbReference>
<dbReference type="CDD" id="cd07035">
    <property type="entry name" value="TPP_PYR_POX_like"/>
    <property type="match status" value="1"/>
</dbReference>
<dbReference type="Gene3D" id="3.40.50.1220">
    <property type="entry name" value="TPP-binding domain"/>
    <property type="match status" value="1"/>
</dbReference>
<dbReference type="GO" id="GO:0009097">
    <property type="term" value="P:isoleucine biosynthetic process"/>
    <property type="evidence" value="ECO:0007669"/>
    <property type="project" value="TreeGrafter"/>
</dbReference>
<dbReference type="GO" id="GO:0009099">
    <property type="term" value="P:L-valine biosynthetic process"/>
    <property type="evidence" value="ECO:0007669"/>
    <property type="project" value="TreeGrafter"/>
</dbReference>
<feature type="domain" description="Thiamine pyrophosphate enzyme N-terminal TPP-binding" evidence="6">
    <location>
        <begin position="19"/>
        <end position="132"/>
    </location>
</feature>
<dbReference type="InterPro" id="IPR012001">
    <property type="entry name" value="Thiamin_PyroP_enz_TPP-bd_dom"/>
</dbReference>
<dbReference type="EMBL" id="AJTX02000008">
    <property type="protein sequence ID" value="KKI98408.1"/>
    <property type="molecule type" value="Genomic_DNA"/>
</dbReference>
<dbReference type="eggNOG" id="COG0028">
    <property type="taxonomic scope" value="Bacteria"/>
</dbReference>
<evidence type="ECO:0000256" key="3">
    <source>
        <dbReference type="RuleBase" id="RU362132"/>
    </source>
</evidence>
<dbReference type="InterPro" id="IPR029035">
    <property type="entry name" value="DHS-like_NAD/FAD-binding_dom"/>
</dbReference>
<dbReference type="SUPFAM" id="SSF52518">
    <property type="entry name" value="Thiamin diphosphate-binding fold (THDP-binding)"/>
    <property type="match status" value="2"/>
</dbReference>
<protein>
    <recommendedName>
        <fullName evidence="9">Acetolactate synthase</fullName>
    </recommendedName>
</protein>
<reference evidence="7" key="1">
    <citation type="submission" date="2012-04" db="EMBL/GenBank/DDBJ databases">
        <authorList>
            <person name="Borisov I.G."/>
            <person name="Ivanikova N.V."/>
            <person name="Pinevich A.V."/>
        </authorList>
    </citation>
    <scope>NUCLEOTIDE SEQUENCE</scope>
    <source>
        <strain evidence="7">CALU 1027</strain>
    </source>
</reference>
<comment type="caution">
    <text evidence="7">The sequence shown here is derived from an EMBL/GenBank/DDBJ whole genome shotgun (WGS) entry which is preliminary data.</text>
</comment>
<comment type="similarity">
    <text evidence="1 3">Belongs to the TPP enzyme family.</text>
</comment>
<dbReference type="PROSITE" id="PS00187">
    <property type="entry name" value="TPP_ENZYMES"/>
    <property type="match status" value="1"/>
</dbReference>
<dbReference type="GO" id="GO:0000287">
    <property type="term" value="F:magnesium ion binding"/>
    <property type="evidence" value="ECO:0007669"/>
    <property type="project" value="InterPro"/>
</dbReference>
<dbReference type="RefSeq" id="WP_017712895.1">
    <property type="nucleotide sequence ID" value="NZ_KB235938.1"/>
</dbReference>
<dbReference type="PANTHER" id="PTHR18968:SF167">
    <property type="entry name" value="ACETOLACTATE SYNTHASE LARGE SUBUNIT ILVB2-RELATED"/>
    <property type="match status" value="1"/>
</dbReference>
<evidence type="ECO:0000313" key="8">
    <source>
        <dbReference type="Proteomes" id="UP000034681"/>
    </source>
</evidence>
<dbReference type="AlphaFoldDB" id="A0A0M2PUU4"/>
<evidence type="ECO:0000259" key="5">
    <source>
        <dbReference type="Pfam" id="PF02775"/>
    </source>
</evidence>
<proteinExistence type="inferred from homology"/>
<dbReference type="GO" id="GO:0005948">
    <property type="term" value="C:acetolactate synthase complex"/>
    <property type="evidence" value="ECO:0007669"/>
    <property type="project" value="TreeGrafter"/>
</dbReference>
<dbReference type="Pfam" id="PF02775">
    <property type="entry name" value="TPP_enzyme_C"/>
    <property type="match status" value="1"/>
</dbReference>